<dbReference type="AlphaFoldDB" id="A0A810PV38"/>
<feature type="binding site" evidence="8">
    <location>
        <begin position="300"/>
        <end position="306"/>
    </location>
    <ligand>
        <name>substrate</name>
    </ligand>
</feature>
<feature type="active site" description="Proton donor" evidence="8">
    <location>
        <position position="41"/>
    </location>
</feature>
<dbReference type="GO" id="GO:0005525">
    <property type="term" value="F:GTP binding"/>
    <property type="evidence" value="ECO:0007669"/>
    <property type="project" value="UniProtKB-UniRule"/>
</dbReference>
<dbReference type="InterPro" id="IPR027417">
    <property type="entry name" value="P-loop_NTPase"/>
</dbReference>
<dbReference type="NCBIfam" id="TIGR00184">
    <property type="entry name" value="purA"/>
    <property type="match status" value="1"/>
</dbReference>
<dbReference type="SUPFAM" id="SSF52540">
    <property type="entry name" value="P-loop containing nucleoside triphosphate hydrolases"/>
    <property type="match status" value="1"/>
</dbReference>
<feature type="binding site" description="in other chain" evidence="8">
    <location>
        <position position="240"/>
    </location>
    <ligand>
        <name>IMP</name>
        <dbReference type="ChEBI" id="CHEBI:58053"/>
        <note>ligand shared between dimeric partners</note>
    </ligand>
</feature>
<comment type="cofactor">
    <cofactor evidence="8">
        <name>Mg(2+)</name>
        <dbReference type="ChEBI" id="CHEBI:18420"/>
    </cofactor>
    <text evidence="8">Binds 1 Mg(2+) ion per subunit.</text>
</comment>
<keyword evidence="2 8" id="KW-0436">Ligase</keyword>
<evidence type="ECO:0000256" key="7">
    <source>
        <dbReference type="ARBA" id="ARBA00023134"/>
    </source>
</evidence>
<evidence type="ECO:0000256" key="8">
    <source>
        <dbReference type="HAMAP-Rule" id="MF_00011"/>
    </source>
</evidence>
<keyword evidence="8" id="KW-0963">Cytoplasm</keyword>
<evidence type="ECO:0000256" key="6">
    <source>
        <dbReference type="ARBA" id="ARBA00022842"/>
    </source>
</evidence>
<dbReference type="GO" id="GO:0004019">
    <property type="term" value="F:adenylosuccinate synthase activity"/>
    <property type="evidence" value="ECO:0007669"/>
    <property type="project" value="UniProtKB-UniRule"/>
</dbReference>
<dbReference type="GO" id="GO:0000287">
    <property type="term" value="F:magnesium ion binding"/>
    <property type="evidence" value="ECO:0007669"/>
    <property type="project" value="UniProtKB-UniRule"/>
</dbReference>
<dbReference type="RefSeq" id="WP_212822105.1">
    <property type="nucleotide sequence ID" value="NZ_AP023417.1"/>
</dbReference>
<feature type="binding site" evidence="8">
    <location>
        <position position="144"/>
    </location>
    <ligand>
        <name>IMP</name>
        <dbReference type="ChEBI" id="CHEBI:58053"/>
        <note>ligand shared between dimeric partners</note>
    </ligand>
</feature>
<feature type="active site" description="Proton acceptor" evidence="8">
    <location>
        <position position="13"/>
    </location>
</feature>
<dbReference type="EMBL" id="AP023417">
    <property type="protein sequence ID" value="BCK80129.1"/>
    <property type="molecule type" value="Genomic_DNA"/>
</dbReference>
<comment type="subcellular location">
    <subcellularLocation>
        <location evidence="8">Cytoplasm</location>
    </subcellularLocation>
</comment>
<dbReference type="CDD" id="cd03108">
    <property type="entry name" value="AdSS"/>
    <property type="match status" value="1"/>
</dbReference>
<feature type="binding site" evidence="8">
    <location>
        <begin position="40"/>
        <end position="42"/>
    </location>
    <ligand>
        <name>GTP</name>
        <dbReference type="ChEBI" id="CHEBI:37565"/>
    </ligand>
</feature>
<feature type="binding site" description="in other chain" evidence="8">
    <location>
        <begin position="38"/>
        <end position="41"/>
    </location>
    <ligand>
        <name>IMP</name>
        <dbReference type="ChEBI" id="CHEBI:58053"/>
        <note>ligand shared between dimeric partners</note>
    </ligand>
</feature>
<dbReference type="Proteomes" id="UP000681343">
    <property type="component" value="Plasmid pMM35_02"/>
</dbReference>
<dbReference type="NCBIfam" id="NF002223">
    <property type="entry name" value="PRK01117.1"/>
    <property type="match status" value="1"/>
</dbReference>
<feature type="binding site" evidence="8">
    <location>
        <position position="40"/>
    </location>
    <ligand>
        <name>Mg(2+)</name>
        <dbReference type="ChEBI" id="CHEBI:18420"/>
    </ligand>
</feature>
<dbReference type="UniPathway" id="UPA00075">
    <property type="reaction ID" value="UER00335"/>
</dbReference>
<comment type="catalytic activity">
    <reaction evidence="8">
        <text>IMP + L-aspartate + GTP = N(6)-(1,2-dicarboxyethyl)-AMP + GDP + phosphate + 2 H(+)</text>
        <dbReference type="Rhea" id="RHEA:15753"/>
        <dbReference type="ChEBI" id="CHEBI:15378"/>
        <dbReference type="ChEBI" id="CHEBI:29991"/>
        <dbReference type="ChEBI" id="CHEBI:37565"/>
        <dbReference type="ChEBI" id="CHEBI:43474"/>
        <dbReference type="ChEBI" id="CHEBI:57567"/>
        <dbReference type="ChEBI" id="CHEBI:58053"/>
        <dbReference type="ChEBI" id="CHEBI:58189"/>
        <dbReference type="EC" id="6.3.4.4"/>
    </reaction>
</comment>
<name>A0A810PV38_9FIRM</name>
<keyword evidence="7 8" id="KW-0342">GTP-binding</keyword>
<evidence type="ECO:0000313" key="10">
    <source>
        <dbReference type="Proteomes" id="UP000681343"/>
    </source>
</evidence>
<dbReference type="Gene3D" id="3.40.440.10">
    <property type="entry name" value="Adenylosuccinate Synthetase, subunit A, domain 1"/>
    <property type="match status" value="1"/>
</dbReference>
<dbReference type="GO" id="GO:0044208">
    <property type="term" value="P:'de novo' AMP biosynthetic process"/>
    <property type="evidence" value="ECO:0007669"/>
    <property type="project" value="UniProtKB-UniRule"/>
</dbReference>
<proteinExistence type="inferred from homology"/>
<feature type="binding site" description="in other chain" evidence="8">
    <location>
        <begin position="13"/>
        <end position="16"/>
    </location>
    <ligand>
        <name>IMP</name>
        <dbReference type="ChEBI" id="CHEBI:58053"/>
        <note>ligand shared between dimeric partners</note>
    </ligand>
</feature>
<comment type="caution">
    <text evidence="8">Lacks conserved residue(s) required for the propagation of feature annotation.</text>
</comment>
<comment type="similarity">
    <text evidence="8">Belongs to the adenylosuccinate synthetase family.</text>
</comment>
<dbReference type="Pfam" id="PF00709">
    <property type="entry name" value="Adenylsucc_synt"/>
    <property type="match status" value="1"/>
</dbReference>
<evidence type="ECO:0000256" key="4">
    <source>
        <dbReference type="ARBA" id="ARBA00022741"/>
    </source>
</evidence>
<feature type="binding site" description="in other chain" evidence="8">
    <location>
        <position position="130"/>
    </location>
    <ligand>
        <name>IMP</name>
        <dbReference type="ChEBI" id="CHEBI:58053"/>
        <note>ligand shared between dimeric partners</note>
    </ligand>
</feature>
<dbReference type="Gene3D" id="1.10.300.10">
    <property type="entry name" value="Adenylosuccinate Synthetase, subunit A, domain 2"/>
    <property type="match status" value="1"/>
</dbReference>
<dbReference type="KEGG" id="vfa:MM35RIKEN_23210"/>
<comment type="subunit">
    <text evidence="1 8">Homodimer.</text>
</comment>
<gene>
    <name evidence="8 9" type="primary">purA</name>
    <name evidence="9" type="ORF">MM35RIKEN_23210</name>
</gene>
<reference evidence="9" key="1">
    <citation type="submission" date="2020-09" db="EMBL/GenBank/DDBJ databases">
        <title>New species isolated from human feces.</title>
        <authorList>
            <person name="Kitahara M."/>
            <person name="Shigeno Y."/>
            <person name="Shime M."/>
            <person name="Matsumoto Y."/>
            <person name="Nakamura S."/>
            <person name="Motooka D."/>
            <person name="Fukuoka S."/>
            <person name="Nishikawa H."/>
            <person name="Benno Y."/>
        </authorList>
    </citation>
    <scope>NUCLEOTIDE SEQUENCE</scope>
    <source>
        <strain evidence="9">MM35</strain>
        <plasmid evidence="9">pMM35_02</plasmid>
    </source>
</reference>
<feature type="binding site" evidence="8">
    <location>
        <position position="306"/>
    </location>
    <ligand>
        <name>GTP</name>
        <dbReference type="ChEBI" id="CHEBI:37565"/>
    </ligand>
</feature>
<keyword evidence="5 8" id="KW-0658">Purine biosynthesis</keyword>
<dbReference type="GO" id="GO:0046040">
    <property type="term" value="P:IMP metabolic process"/>
    <property type="evidence" value="ECO:0007669"/>
    <property type="project" value="TreeGrafter"/>
</dbReference>
<dbReference type="Gene3D" id="3.90.170.10">
    <property type="entry name" value="Adenylosuccinate Synthetase, subunit A, domain 3"/>
    <property type="match status" value="1"/>
</dbReference>
<protein>
    <recommendedName>
        <fullName evidence="8">Adenylosuccinate synthetase</fullName>
        <shortName evidence="8">AMPSase</shortName>
        <shortName evidence="8">AdSS</shortName>
        <ecNumber evidence="8">6.3.4.4</ecNumber>
    </recommendedName>
    <alternativeName>
        <fullName evidence="8">IMP--aspartate ligase</fullName>
    </alternativeName>
</protein>
<organism evidence="9 10">
    <name type="scientific">Vescimonas fastidiosa</name>
    <dbReference type="NCBI Taxonomy" id="2714353"/>
    <lineage>
        <taxon>Bacteria</taxon>
        <taxon>Bacillati</taxon>
        <taxon>Bacillota</taxon>
        <taxon>Clostridia</taxon>
        <taxon>Eubacteriales</taxon>
        <taxon>Oscillospiraceae</taxon>
        <taxon>Vescimonas</taxon>
    </lineage>
</organism>
<feature type="binding site" evidence="8">
    <location>
        <begin position="413"/>
        <end position="415"/>
    </location>
    <ligand>
        <name>GTP</name>
        <dbReference type="ChEBI" id="CHEBI:37565"/>
    </ligand>
</feature>
<accession>A0A810PV38</accession>
<dbReference type="InterPro" id="IPR042109">
    <property type="entry name" value="Adenylosuccinate_synth_dom1"/>
</dbReference>
<sequence length="424" mass="46787">MANCAIVGINWGDEGKGRMVDYLTNHYDIVVRYQGGGNAGHTVVNEKGKFALHLLPSGIFRDGVVNILGNGVALDCENLLSEMNTIRAAGVAITPDNLKISDRASLLLPWHRELDALEEARLADKKYGSTKQGIAPFYGDKYQKKTVQAGELLHPEHLKEHLADLLAWKNLTLQKVYGAKGYTMEELMSWVETYGDAIKPYITDTGRFLRSAQKEGKSILFEAQLGALRDLDYGIYPYTTSSNSVAAYAPVGSGLPTARIDEVVGVVKAYSSCVGEGPFVCEWFGEQAQQLRDAGEEYGAKTGRPRRVGPIDLVATRYGVETQGATNIALTKLDVLSYMEKLPVCAHYELKGQQTDEFPFPVLLQDAKPVVEYLPGWQCDISGARKWEDLPENARRYVEYVEKAIGCHIGFVSVGAERDSLIIR</sequence>
<dbReference type="EC" id="6.3.4.4" evidence="8"/>
<dbReference type="GO" id="GO:0005737">
    <property type="term" value="C:cytoplasm"/>
    <property type="evidence" value="ECO:0007669"/>
    <property type="project" value="UniProtKB-SubCell"/>
</dbReference>
<keyword evidence="6 8" id="KW-0460">Magnesium</keyword>
<dbReference type="InterPro" id="IPR001114">
    <property type="entry name" value="Adenylosuccinate_synthetase"/>
</dbReference>
<evidence type="ECO:0000256" key="3">
    <source>
        <dbReference type="ARBA" id="ARBA00022723"/>
    </source>
</evidence>
<keyword evidence="10" id="KW-1185">Reference proteome</keyword>
<evidence type="ECO:0000256" key="5">
    <source>
        <dbReference type="ARBA" id="ARBA00022755"/>
    </source>
</evidence>
<dbReference type="InterPro" id="IPR042110">
    <property type="entry name" value="Adenylosuccinate_synth_dom2"/>
</dbReference>
<dbReference type="PANTHER" id="PTHR11846">
    <property type="entry name" value="ADENYLOSUCCINATE SYNTHETASE"/>
    <property type="match status" value="1"/>
</dbReference>
<geneLocation type="plasmid" evidence="9 10">
    <name>pMM35_02</name>
</geneLocation>
<comment type="function">
    <text evidence="8">Plays an important role in the de novo pathway of purine nucleotide biosynthesis. Catalyzes the first committed step in the biosynthesis of AMP from IMP.</text>
</comment>
<evidence type="ECO:0000256" key="2">
    <source>
        <dbReference type="ARBA" id="ARBA00022598"/>
    </source>
</evidence>
<dbReference type="SMART" id="SM00788">
    <property type="entry name" value="Adenylsucc_synt"/>
    <property type="match status" value="1"/>
</dbReference>
<keyword evidence="4 8" id="KW-0547">Nucleotide-binding</keyword>
<evidence type="ECO:0000256" key="1">
    <source>
        <dbReference type="ARBA" id="ARBA00011738"/>
    </source>
</evidence>
<evidence type="ECO:0000313" key="9">
    <source>
        <dbReference type="EMBL" id="BCK80129.1"/>
    </source>
</evidence>
<comment type="pathway">
    <text evidence="8">Purine metabolism; AMP biosynthesis via de novo pathway; AMP from IMP: step 1/2.</text>
</comment>
<feature type="binding site" description="in other chain" evidence="8">
    <location>
        <position position="304"/>
    </location>
    <ligand>
        <name>IMP</name>
        <dbReference type="ChEBI" id="CHEBI:58053"/>
        <note>ligand shared between dimeric partners</note>
    </ligand>
</feature>
<feature type="binding site" evidence="8">
    <location>
        <begin position="12"/>
        <end position="18"/>
    </location>
    <ligand>
        <name>GTP</name>
        <dbReference type="ChEBI" id="CHEBI:37565"/>
    </ligand>
</feature>
<dbReference type="InterPro" id="IPR042111">
    <property type="entry name" value="Adenylosuccinate_synth_dom3"/>
</dbReference>
<keyword evidence="9" id="KW-0614">Plasmid</keyword>
<keyword evidence="3 8" id="KW-0479">Metal-binding</keyword>
<dbReference type="FunFam" id="3.90.170.10:FF:000001">
    <property type="entry name" value="Adenylosuccinate synthetase"/>
    <property type="match status" value="1"/>
</dbReference>
<dbReference type="PANTHER" id="PTHR11846:SF0">
    <property type="entry name" value="ADENYLOSUCCINATE SYNTHETASE"/>
    <property type="match status" value="1"/>
</dbReference>
<feature type="binding site" evidence="8">
    <location>
        <position position="13"/>
    </location>
    <ligand>
        <name>Mg(2+)</name>
        <dbReference type="ChEBI" id="CHEBI:18420"/>
    </ligand>
</feature>
<feature type="binding site" evidence="8">
    <location>
        <begin position="332"/>
        <end position="334"/>
    </location>
    <ligand>
        <name>GTP</name>
        <dbReference type="ChEBI" id="CHEBI:37565"/>
    </ligand>
</feature>
<dbReference type="HAMAP" id="MF_00011">
    <property type="entry name" value="Adenylosucc_synth"/>
    <property type="match status" value="1"/>
</dbReference>